<dbReference type="Proteomes" id="UP000037392">
    <property type="component" value="Unassembled WGS sequence"/>
</dbReference>
<evidence type="ECO:0000313" key="4">
    <source>
        <dbReference type="EMBL" id="KMW11195.1"/>
    </source>
</evidence>
<dbReference type="GO" id="GO:0016787">
    <property type="term" value="F:hydrolase activity"/>
    <property type="evidence" value="ECO:0007669"/>
    <property type="project" value="UniProtKB-KW"/>
</dbReference>
<dbReference type="PATRIC" id="fig|742734.4.peg.515"/>
<gene>
    <name evidence="4" type="ORF">HMPREF9470_00482</name>
</gene>
<dbReference type="Gene3D" id="3.40.630.10">
    <property type="entry name" value="Zn peptidases"/>
    <property type="match status" value="1"/>
</dbReference>
<name>A0A0J9E6E6_9FIRM</name>
<feature type="domain" description="Peptidase M20 dimerisation" evidence="3">
    <location>
        <begin position="186"/>
        <end position="280"/>
    </location>
</feature>
<dbReference type="GO" id="GO:0046872">
    <property type="term" value="F:metal ion binding"/>
    <property type="evidence" value="ECO:0007669"/>
    <property type="project" value="UniProtKB-KW"/>
</dbReference>
<dbReference type="PANTHER" id="PTHR43808:SF17">
    <property type="entry name" value="PEPTIDASE M20"/>
    <property type="match status" value="1"/>
</dbReference>
<evidence type="ECO:0000313" key="5">
    <source>
        <dbReference type="Proteomes" id="UP000037392"/>
    </source>
</evidence>
<keyword evidence="1" id="KW-0479">Metal-binding</keyword>
<organism evidence="4 5">
    <name type="scientific">[Clostridium] citroniae WAL-19142</name>
    <dbReference type="NCBI Taxonomy" id="742734"/>
    <lineage>
        <taxon>Bacteria</taxon>
        <taxon>Bacillati</taxon>
        <taxon>Bacillota</taxon>
        <taxon>Clostridia</taxon>
        <taxon>Lachnospirales</taxon>
        <taxon>Lachnospiraceae</taxon>
        <taxon>Enterocloster</taxon>
    </lineage>
</organism>
<dbReference type="AlphaFoldDB" id="A0A0J9E6E6"/>
<dbReference type="InterPro" id="IPR002933">
    <property type="entry name" value="Peptidase_M20"/>
</dbReference>
<dbReference type="SUPFAM" id="SSF53187">
    <property type="entry name" value="Zn-dependent exopeptidases"/>
    <property type="match status" value="1"/>
</dbReference>
<evidence type="ECO:0000256" key="1">
    <source>
        <dbReference type="ARBA" id="ARBA00022723"/>
    </source>
</evidence>
<dbReference type="InterPro" id="IPR036264">
    <property type="entry name" value="Bact_exopeptidase_dim_dom"/>
</dbReference>
<sequence>MLNQEILSYIEAHSQEAYELLLTLARIPAPSNHEEKRAEFCRDWLAAQGARGVYVDEALNVVYPVEAEGPVEVYMAHTDVVFPDTRELPLTVENGRICCPGVGDDTACLVCLLMAAKYIAAHVGKPDWDALRGQGKPGLVLVCNAGEEGLGNLKGVRKICETYGTRMESFCTFDSSLDKIVNQAVGSKRFKVTVSTRGGHSFSDFGQDNAIAKLAGIVVRLYEIQVPEGPRTTYNVGLISGGTSVNTIAQQAEVLYEVRSESRESLELMEGRFTSIIEQARAEGLDVSVEVIGVRPCGGDVDPDKEKALTDRAMEVVRQATGSMPRRGSGSTDCNIPLSLGIPSVCVGCYRGEGAHTRSEYVEIDSLKQGYQVAFGMILG</sequence>
<dbReference type="InterPro" id="IPR011650">
    <property type="entry name" value="Peptidase_M20_dimer"/>
</dbReference>
<dbReference type="PANTHER" id="PTHR43808">
    <property type="entry name" value="ACETYLORNITHINE DEACETYLASE"/>
    <property type="match status" value="1"/>
</dbReference>
<dbReference type="Pfam" id="PF01546">
    <property type="entry name" value="Peptidase_M20"/>
    <property type="match status" value="1"/>
</dbReference>
<reference evidence="4 5" key="1">
    <citation type="submission" date="2011-04" db="EMBL/GenBank/DDBJ databases">
        <title>The Genome Sequence of Clostridium citroniae WAL-19142.</title>
        <authorList>
            <consortium name="The Broad Institute Genome Sequencing Platform"/>
            <person name="Earl A."/>
            <person name="Ward D."/>
            <person name="Feldgarden M."/>
            <person name="Gevers D."/>
            <person name="Warren Y.A."/>
            <person name="Tyrrell K.L."/>
            <person name="Citron D.M."/>
            <person name="Goldstein E.J."/>
            <person name="Daigneault M."/>
            <person name="Allen-Vercoe E."/>
            <person name="Young S.K."/>
            <person name="Zeng Q."/>
            <person name="Gargeya S."/>
            <person name="Fitzgerald M."/>
            <person name="Haas B."/>
            <person name="Abouelleil A."/>
            <person name="Alvarado L."/>
            <person name="Arachchi H.M."/>
            <person name="Berlin A."/>
            <person name="Brown A."/>
            <person name="Chapman S.B."/>
            <person name="Chen Z."/>
            <person name="Dunbar C."/>
            <person name="Freedman E."/>
            <person name="Gearin G."/>
            <person name="Gellesch M."/>
            <person name="Goldberg J."/>
            <person name="Griggs A."/>
            <person name="Gujja S."/>
            <person name="Heilman E.R."/>
            <person name="Heiman D."/>
            <person name="Howarth C."/>
            <person name="Larson L."/>
            <person name="Lui A."/>
            <person name="MacDonald P.J."/>
            <person name="Mehta T."/>
            <person name="Montmayeur A."/>
            <person name="Murphy C."/>
            <person name="Neiman D."/>
            <person name="Pearson M."/>
            <person name="Priest M."/>
            <person name="Roberts A."/>
            <person name="Saif S."/>
            <person name="Shea T."/>
            <person name="Shenoy N."/>
            <person name="Sisk P."/>
            <person name="Stolte C."/>
            <person name="Sykes S."/>
            <person name="White J."/>
            <person name="Yandava C."/>
            <person name="Wortman J."/>
            <person name="Nusbaum C."/>
            <person name="Birren B."/>
        </authorList>
    </citation>
    <scope>NUCLEOTIDE SEQUENCE [LARGE SCALE GENOMIC DNA]</scope>
    <source>
        <strain evidence="4 5">WAL-19142</strain>
    </source>
</reference>
<keyword evidence="2" id="KW-0378">Hydrolase</keyword>
<dbReference type="Pfam" id="PF07687">
    <property type="entry name" value="M20_dimer"/>
    <property type="match status" value="1"/>
</dbReference>
<dbReference type="SUPFAM" id="SSF55031">
    <property type="entry name" value="Bacterial exopeptidase dimerisation domain"/>
    <property type="match status" value="1"/>
</dbReference>
<proteinExistence type="predicted"/>
<accession>A0A0J9E6E6</accession>
<comment type="caution">
    <text evidence="4">The sequence shown here is derived from an EMBL/GenBank/DDBJ whole genome shotgun (WGS) entry which is preliminary data.</text>
</comment>
<evidence type="ECO:0000256" key="2">
    <source>
        <dbReference type="ARBA" id="ARBA00022801"/>
    </source>
</evidence>
<dbReference type="InterPro" id="IPR050072">
    <property type="entry name" value="Peptidase_M20A"/>
</dbReference>
<dbReference type="Gene3D" id="3.30.70.360">
    <property type="match status" value="1"/>
</dbReference>
<evidence type="ECO:0000259" key="3">
    <source>
        <dbReference type="Pfam" id="PF07687"/>
    </source>
</evidence>
<protein>
    <recommendedName>
        <fullName evidence="3">Peptidase M20 dimerisation domain-containing protein</fullName>
    </recommendedName>
</protein>
<dbReference type="EMBL" id="ADLK01000056">
    <property type="protein sequence ID" value="KMW11195.1"/>
    <property type="molecule type" value="Genomic_DNA"/>
</dbReference>